<dbReference type="PANTHER" id="PTHR14136">
    <property type="entry name" value="BTB_POZ DOMAIN-CONTAINING PROTEIN KCTD9"/>
    <property type="match status" value="1"/>
</dbReference>
<dbReference type="Gene3D" id="2.160.20.80">
    <property type="entry name" value="E3 ubiquitin-protein ligase SopA"/>
    <property type="match status" value="1"/>
</dbReference>
<dbReference type="RefSeq" id="WP_119705215.1">
    <property type="nucleotide sequence ID" value="NZ_JBHSOI010000002.1"/>
</dbReference>
<evidence type="ECO:0000313" key="1">
    <source>
        <dbReference type="EMBL" id="REK70628.1"/>
    </source>
</evidence>
<dbReference type="Proteomes" id="UP000265581">
    <property type="component" value="Unassembled WGS sequence"/>
</dbReference>
<gene>
    <name evidence="1" type="ORF">DX116_16060</name>
</gene>
<keyword evidence="2" id="KW-1185">Reference proteome</keyword>
<name>A0A371P4Y9_9ACTN</name>
<evidence type="ECO:0000313" key="2">
    <source>
        <dbReference type="Proteomes" id="UP000265581"/>
    </source>
</evidence>
<dbReference type="AlphaFoldDB" id="A0A371P4Y9"/>
<dbReference type="InterPro" id="IPR051082">
    <property type="entry name" value="Pentapeptide-BTB/POZ_domain"/>
</dbReference>
<protein>
    <submittedName>
        <fullName evidence="1">Pentapeptide repeat-containing protein</fullName>
    </submittedName>
</protein>
<dbReference type="PANTHER" id="PTHR14136:SF17">
    <property type="entry name" value="BTB_POZ DOMAIN-CONTAINING PROTEIN KCTD9"/>
    <property type="match status" value="1"/>
</dbReference>
<proteinExistence type="predicted"/>
<dbReference type="Pfam" id="PF00805">
    <property type="entry name" value="Pentapeptide"/>
    <property type="match status" value="1"/>
</dbReference>
<dbReference type="SUPFAM" id="SSF141571">
    <property type="entry name" value="Pentapeptide repeat-like"/>
    <property type="match status" value="1"/>
</dbReference>
<sequence length="271" mass="29207">MDRLALVADCGSCFGLCCVALAFERSADFPVDKDAGDPCQHLDSGFGCSIHADLRSEGYRGCTVYDCFGAGQHVSQVTFGGVSWRDDPTTSGAMFAALPVMRQLHEMLWYLVEAAERPEATVLHDELSRVRQMTLELTRTDAARLDDIDLPAHRDLVSPLLQQVSALVRAPFAGPDHRGAALLGAKLRRARLRGADLRGSLLIAADLRGADLRSCDLLGADLRDARLDGADLTDCLFLTQTQVASARGDASTRLPVALAALRRPAHWVGAP</sequence>
<organism evidence="1 2">
    <name type="scientific">Aeromicrobium endophyticum</name>
    <dbReference type="NCBI Taxonomy" id="2292704"/>
    <lineage>
        <taxon>Bacteria</taxon>
        <taxon>Bacillati</taxon>
        <taxon>Actinomycetota</taxon>
        <taxon>Actinomycetes</taxon>
        <taxon>Propionibacteriales</taxon>
        <taxon>Nocardioidaceae</taxon>
        <taxon>Aeromicrobium</taxon>
    </lineage>
</organism>
<comment type="caution">
    <text evidence="1">The sequence shown here is derived from an EMBL/GenBank/DDBJ whole genome shotgun (WGS) entry which is preliminary data.</text>
</comment>
<reference evidence="1 2" key="1">
    <citation type="submission" date="2018-08" db="EMBL/GenBank/DDBJ databases">
        <title>Aeromicrobium sp. M2KJ-4, whole genome shotgun sequence.</title>
        <authorList>
            <person name="Tuo L."/>
        </authorList>
    </citation>
    <scope>NUCLEOTIDE SEQUENCE [LARGE SCALE GENOMIC DNA]</scope>
    <source>
        <strain evidence="1 2">M2KJ-4</strain>
    </source>
</reference>
<accession>A0A371P4Y9</accession>
<dbReference type="InterPro" id="IPR001646">
    <property type="entry name" value="5peptide_repeat"/>
</dbReference>
<dbReference type="EMBL" id="QUBR01000002">
    <property type="protein sequence ID" value="REK70628.1"/>
    <property type="molecule type" value="Genomic_DNA"/>
</dbReference>
<dbReference type="OrthoDB" id="154708at2"/>